<dbReference type="Pfam" id="PF23414">
    <property type="entry name" value="Beta-prop_EML_2"/>
    <property type="match status" value="1"/>
</dbReference>
<sequence length="414" mass="45323">VKKKDEIPKSINCLVFLASGDVVTGDSSGNLLVWDRDTSDAFTCRYAIQAHQGSVASVCLLEDGTLFSASGSEVKAWDTNSNFRAVKTRQIPQEAGGIRSLVTQTPGGIDGKLYIGTTRSAILDGSLQLKFRYIVQGHSDGILGVVPHPFEPTFISAGMDQIVYKWSLVTHKVTWRSKVEAPCTSAAVDQRHELIAVGMSDGTFTVLNSYNGMHITTVNVGAEPIGCLAFSPDGCNLALGTNDGLVIVFTVHDRGQAFRKVTPPLTGHTSGVAHVDWSTDGRCIQSSSYTHELLFWDIDGMQQIRMHRLMRDVDWFTSTCHVQYGLIGPWSNLEKGETVKVVNRSNFRDTVITGDSKGRIRLYKYPCSKEKADFRGVRVYSSDVTAACFTPDTRTVITCGGHDAAMVQWTLVDE</sequence>
<feature type="repeat" description="WD" evidence="3">
    <location>
        <begin position="265"/>
        <end position="306"/>
    </location>
</feature>
<protein>
    <submittedName>
        <fullName evidence="6">EMAL2-like protein</fullName>
    </submittedName>
</protein>
<evidence type="ECO:0000313" key="7">
    <source>
        <dbReference type="Proteomes" id="UP001164746"/>
    </source>
</evidence>
<dbReference type="InterPro" id="IPR055442">
    <property type="entry name" value="Beta-prop_EML-like_2nd"/>
</dbReference>
<evidence type="ECO:0000259" key="4">
    <source>
        <dbReference type="Pfam" id="PF23409"/>
    </source>
</evidence>
<evidence type="ECO:0000259" key="5">
    <source>
        <dbReference type="Pfam" id="PF23414"/>
    </source>
</evidence>
<feature type="domain" description="EML-like first beta-propeller" evidence="4">
    <location>
        <begin position="3"/>
        <end position="125"/>
    </location>
</feature>
<accession>A0ABY7EZM8</accession>
<organism evidence="6 7">
    <name type="scientific">Mya arenaria</name>
    <name type="common">Soft-shell clam</name>
    <dbReference type="NCBI Taxonomy" id="6604"/>
    <lineage>
        <taxon>Eukaryota</taxon>
        <taxon>Metazoa</taxon>
        <taxon>Spiralia</taxon>
        <taxon>Lophotrochozoa</taxon>
        <taxon>Mollusca</taxon>
        <taxon>Bivalvia</taxon>
        <taxon>Autobranchia</taxon>
        <taxon>Heteroconchia</taxon>
        <taxon>Euheterodonta</taxon>
        <taxon>Imparidentia</taxon>
        <taxon>Neoheterodontei</taxon>
        <taxon>Myida</taxon>
        <taxon>Myoidea</taxon>
        <taxon>Myidae</taxon>
        <taxon>Mya</taxon>
    </lineage>
</organism>
<dbReference type="EMBL" id="CP111020">
    <property type="protein sequence ID" value="WAR14549.1"/>
    <property type="molecule type" value="Genomic_DNA"/>
</dbReference>
<dbReference type="PANTHER" id="PTHR13720">
    <property type="entry name" value="WD-40 REPEAT PROTEIN"/>
    <property type="match status" value="1"/>
</dbReference>
<evidence type="ECO:0000256" key="3">
    <source>
        <dbReference type="PROSITE-ProRule" id="PRU00221"/>
    </source>
</evidence>
<keyword evidence="7" id="KW-1185">Reference proteome</keyword>
<dbReference type="InterPro" id="IPR001680">
    <property type="entry name" value="WD40_rpt"/>
</dbReference>
<dbReference type="InterPro" id="IPR015943">
    <property type="entry name" value="WD40/YVTN_repeat-like_dom_sf"/>
</dbReference>
<feature type="domain" description="EML-like second beta-propeller" evidence="5">
    <location>
        <begin position="143"/>
        <end position="410"/>
    </location>
</feature>
<dbReference type="PROSITE" id="PS50082">
    <property type="entry name" value="WD_REPEATS_2"/>
    <property type="match status" value="1"/>
</dbReference>
<proteinExistence type="predicted"/>
<keyword evidence="2" id="KW-0677">Repeat</keyword>
<name>A0ABY7EZM8_MYAAR</name>
<dbReference type="InterPro" id="IPR036322">
    <property type="entry name" value="WD40_repeat_dom_sf"/>
</dbReference>
<gene>
    <name evidence="6" type="ORF">MAR_004654</name>
</gene>
<evidence type="ECO:0000256" key="2">
    <source>
        <dbReference type="ARBA" id="ARBA00022737"/>
    </source>
</evidence>
<dbReference type="Pfam" id="PF23409">
    <property type="entry name" value="Beta-prop_EML"/>
    <property type="match status" value="1"/>
</dbReference>
<keyword evidence="1 3" id="KW-0853">WD repeat</keyword>
<evidence type="ECO:0000313" key="6">
    <source>
        <dbReference type="EMBL" id="WAR14549.1"/>
    </source>
</evidence>
<dbReference type="SMART" id="SM00320">
    <property type="entry name" value="WD40"/>
    <property type="match status" value="7"/>
</dbReference>
<dbReference type="PROSITE" id="PS50294">
    <property type="entry name" value="WD_REPEATS_REGION"/>
    <property type="match status" value="1"/>
</dbReference>
<dbReference type="PANTHER" id="PTHR13720:SF55">
    <property type="entry name" value="ECHINODERM MICROTUBULE-ASSOCIATED PROTEIN-LIKE CG42247"/>
    <property type="match status" value="1"/>
</dbReference>
<feature type="non-terminal residue" evidence="6">
    <location>
        <position position="1"/>
    </location>
</feature>
<evidence type="ECO:0000256" key="1">
    <source>
        <dbReference type="ARBA" id="ARBA00022574"/>
    </source>
</evidence>
<dbReference type="InterPro" id="IPR050630">
    <property type="entry name" value="WD_repeat_EMAP"/>
</dbReference>
<dbReference type="InterPro" id="IPR055439">
    <property type="entry name" value="Beta-prop_EML_1st"/>
</dbReference>
<dbReference type="SUPFAM" id="SSF50978">
    <property type="entry name" value="WD40 repeat-like"/>
    <property type="match status" value="2"/>
</dbReference>
<dbReference type="Gene3D" id="2.130.10.10">
    <property type="entry name" value="YVTN repeat-like/Quinoprotein amine dehydrogenase"/>
    <property type="match status" value="2"/>
</dbReference>
<reference evidence="6" key="1">
    <citation type="submission" date="2022-11" db="EMBL/GenBank/DDBJ databases">
        <title>Centuries of genome instability and evolution in soft-shell clam transmissible cancer (bioRxiv).</title>
        <authorList>
            <person name="Hart S.F.M."/>
            <person name="Yonemitsu M.A."/>
            <person name="Giersch R.M."/>
            <person name="Beal B.F."/>
            <person name="Arriagada G."/>
            <person name="Davis B.W."/>
            <person name="Ostrander E.A."/>
            <person name="Goff S.P."/>
            <person name="Metzger M.J."/>
        </authorList>
    </citation>
    <scope>NUCLEOTIDE SEQUENCE</scope>
    <source>
        <strain evidence="6">MELC-2E11</strain>
        <tissue evidence="6">Siphon/mantle</tissue>
    </source>
</reference>
<dbReference type="Proteomes" id="UP001164746">
    <property type="component" value="Chromosome 9"/>
</dbReference>